<dbReference type="RefSeq" id="WP_386777176.1">
    <property type="nucleotide sequence ID" value="NZ_JBHRUG010000049.1"/>
</dbReference>
<comment type="caution">
    <text evidence="7">The sequence shown here is derived from an EMBL/GenBank/DDBJ whole genome shotgun (WGS) entry which is preliminary data.</text>
</comment>
<dbReference type="EC" id="4.2.2.-" evidence="3"/>
<sequence>MVDNHSTWRGHGRAAPVGVWIYGLAMLLVTVLLSGCASRDVHRTGAVDFKAEEGLASFYADRYHGRRTASGERFDQQALTAAHRTLPFGTRVKVTRLDNGRHTVVRINDRGPFVRGRIIDLSRQAARELGMEADGMVSVRIAPAP</sequence>
<dbReference type="SUPFAM" id="SSF50685">
    <property type="entry name" value="Barwin-like endoglucanases"/>
    <property type="match status" value="1"/>
</dbReference>
<dbReference type="EMBL" id="JBHRUG010000049">
    <property type="protein sequence ID" value="MFC3286272.1"/>
    <property type="molecule type" value="Genomic_DNA"/>
</dbReference>
<dbReference type="Pfam" id="PF03330">
    <property type="entry name" value="DPBB_1"/>
    <property type="match status" value="1"/>
</dbReference>
<keyword evidence="8" id="KW-1185">Reference proteome</keyword>
<dbReference type="PANTHER" id="PTHR34183">
    <property type="entry name" value="ENDOLYTIC PEPTIDOGLYCAN TRANSGLYCOSYLASE RLPA"/>
    <property type="match status" value="1"/>
</dbReference>
<accession>A0ABV7LVF1</accession>
<dbReference type="CDD" id="cd22268">
    <property type="entry name" value="DPBB_RlpA-like"/>
    <property type="match status" value="1"/>
</dbReference>
<evidence type="ECO:0000256" key="2">
    <source>
        <dbReference type="ARBA" id="ARBA00023316"/>
    </source>
</evidence>
<reference evidence="8" key="1">
    <citation type="journal article" date="2019" name="Int. J. Syst. Evol. Microbiol.">
        <title>The Global Catalogue of Microorganisms (GCM) 10K type strain sequencing project: providing services to taxonomists for standard genome sequencing and annotation.</title>
        <authorList>
            <consortium name="The Broad Institute Genomics Platform"/>
            <consortium name="The Broad Institute Genome Sequencing Center for Infectious Disease"/>
            <person name="Wu L."/>
            <person name="Ma J."/>
        </authorList>
    </citation>
    <scope>NUCLEOTIDE SEQUENCE [LARGE SCALE GENOMIC DNA]</scope>
    <source>
        <strain evidence="8">CECT 7698</strain>
    </source>
</reference>
<organism evidence="7 8">
    <name type="scientific">Litchfieldella rifensis</name>
    <dbReference type="NCBI Taxonomy" id="762643"/>
    <lineage>
        <taxon>Bacteria</taxon>
        <taxon>Pseudomonadati</taxon>
        <taxon>Pseudomonadota</taxon>
        <taxon>Gammaproteobacteria</taxon>
        <taxon>Oceanospirillales</taxon>
        <taxon>Halomonadaceae</taxon>
        <taxon>Litchfieldella</taxon>
    </lineage>
</organism>
<dbReference type="InterPro" id="IPR012997">
    <property type="entry name" value="RplA"/>
</dbReference>
<dbReference type="Gene3D" id="2.40.40.10">
    <property type="entry name" value="RlpA-like domain"/>
    <property type="match status" value="1"/>
</dbReference>
<keyword evidence="5" id="KW-0472">Membrane</keyword>
<keyword evidence="5" id="KW-0812">Transmembrane</keyword>
<evidence type="ECO:0000256" key="3">
    <source>
        <dbReference type="HAMAP-Rule" id="MF_02071"/>
    </source>
</evidence>
<name>A0ABV7LVF1_9GAMM</name>
<dbReference type="HAMAP" id="MF_02071">
    <property type="entry name" value="RlpA"/>
    <property type="match status" value="1"/>
</dbReference>
<evidence type="ECO:0000313" key="7">
    <source>
        <dbReference type="EMBL" id="MFC3286272.1"/>
    </source>
</evidence>
<feature type="transmembrane region" description="Helical" evidence="5">
    <location>
        <begin position="20"/>
        <end position="37"/>
    </location>
</feature>
<keyword evidence="1 3" id="KW-0456">Lyase</keyword>
<dbReference type="Proteomes" id="UP001595579">
    <property type="component" value="Unassembled WGS sequence"/>
</dbReference>
<dbReference type="NCBIfam" id="TIGR00413">
    <property type="entry name" value="rlpA"/>
    <property type="match status" value="1"/>
</dbReference>
<dbReference type="PANTHER" id="PTHR34183:SF8">
    <property type="entry name" value="ENDOLYTIC PEPTIDOGLYCAN TRANSGLYCOSYLASE RLPA-RELATED"/>
    <property type="match status" value="1"/>
</dbReference>
<dbReference type="InterPro" id="IPR009009">
    <property type="entry name" value="RlpA-like_DPBB"/>
</dbReference>
<keyword evidence="2 3" id="KW-0961">Cell wall biogenesis/degradation</keyword>
<evidence type="ECO:0000259" key="6">
    <source>
        <dbReference type="Pfam" id="PF03330"/>
    </source>
</evidence>
<gene>
    <name evidence="3" type="primary">rlpA</name>
    <name evidence="7" type="ORF">ACFOEV_21945</name>
</gene>
<evidence type="ECO:0000256" key="4">
    <source>
        <dbReference type="RuleBase" id="RU003495"/>
    </source>
</evidence>
<comment type="function">
    <text evidence="3">Lytic transglycosylase with a strong preference for naked glycan strands that lack stem peptides.</text>
</comment>
<proteinExistence type="inferred from homology"/>
<comment type="similarity">
    <text evidence="3 4">Belongs to the RlpA family.</text>
</comment>
<evidence type="ECO:0000256" key="5">
    <source>
        <dbReference type="SAM" id="Phobius"/>
    </source>
</evidence>
<keyword evidence="5" id="KW-1133">Transmembrane helix</keyword>
<feature type="domain" description="RlpA-like protein double-psi beta-barrel" evidence="6">
    <location>
        <begin position="53"/>
        <end position="141"/>
    </location>
</feature>
<evidence type="ECO:0000256" key="1">
    <source>
        <dbReference type="ARBA" id="ARBA00023239"/>
    </source>
</evidence>
<protein>
    <recommendedName>
        <fullName evidence="3">Endolytic peptidoglycan transglycosylase RlpA</fullName>
        <ecNumber evidence="3">4.2.2.-</ecNumber>
    </recommendedName>
</protein>
<evidence type="ECO:0000313" key="8">
    <source>
        <dbReference type="Proteomes" id="UP001595579"/>
    </source>
</evidence>
<dbReference type="InterPro" id="IPR034718">
    <property type="entry name" value="RlpA"/>
</dbReference>
<dbReference type="InterPro" id="IPR036908">
    <property type="entry name" value="RlpA-like_sf"/>
</dbReference>